<sequence>MVIYFVLSGAKFLIICKAYYWEGDTLNGVDFLKDRPSKLF</sequence>
<name>A0ABD3ZWY5_BACIU</name>
<reference evidence="1 2" key="1">
    <citation type="submission" date="2014-11" db="EMBL/GenBank/DDBJ databases">
        <title>Draft Genome Sequences of Nine Bacillus subtilis Strains that Form Spores with High Heat-Resistance.</title>
        <authorList>
            <person name="Krawcyk A.O."/>
            <person name="Berendsen E.M."/>
            <person name="de Jong A."/>
            <person name="Holsappel S."/>
            <person name="Eijlander R.T."/>
            <person name="Wells-Bennik M."/>
            <person name="Kuipers O.P."/>
        </authorList>
    </citation>
    <scope>NUCLEOTIDE SEQUENCE [LARGE SCALE GENOMIC DNA]</scope>
    <source>
        <strain evidence="1 2">B4067</strain>
    </source>
</reference>
<evidence type="ECO:0000313" key="2">
    <source>
        <dbReference type="Proteomes" id="UP000031970"/>
    </source>
</evidence>
<dbReference type="EMBL" id="JSXS01000020">
    <property type="protein sequence ID" value="KIL32762.1"/>
    <property type="molecule type" value="Genomic_DNA"/>
</dbReference>
<gene>
    <name evidence="1" type="ORF">B4067_2979</name>
</gene>
<organism evidence="1 2">
    <name type="scientific">Bacillus subtilis subsp. subtilis</name>
    <dbReference type="NCBI Taxonomy" id="135461"/>
    <lineage>
        <taxon>Bacteria</taxon>
        <taxon>Bacillati</taxon>
        <taxon>Bacillota</taxon>
        <taxon>Bacilli</taxon>
        <taxon>Bacillales</taxon>
        <taxon>Bacillaceae</taxon>
        <taxon>Bacillus</taxon>
    </lineage>
</organism>
<protein>
    <submittedName>
        <fullName evidence="1">Uncharacterized protein</fullName>
    </submittedName>
</protein>
<dbReference type="AlphaFoldDB" id="A0ABD3ZWY5"/>
<proteinExistence type="predicted"/>
<evidence type="ECO:0000313" key="1">
    <source>
        <dbReference type="EMBL" id="KIL32762.1"/>
    </source>
</evidence>
<comment type="caution">
    <text evidence="1">The sequence shown here is derived from an EMBL/GenBank/DDBJ whole genome shotgun (WGS) entry which is preliminary data.</text>
</comment>
<accession>A0ABD3ZWY5</accession>
<dbReference type="Proteomes" id="UP000031970">
    <property type="component" value="Unassembled WGS sequence"/>
</dbReference>